<keyword evidence="2" id="KW-1185">Reference proteome</keyword>
<gene>
    <name evidence="1" type="primary">DYN1_13</name>
    <name evidence="1" type="ORF">DSO57_1038311</name>
</gene>
<dbReference type="Proteomes" id="UP001165960">
    <property type="component" value="Unassembled WGS sequence"/>
</dbReference>
<reference evidence="1" key="1">
    <citation type="submission" date="2022-04" db="EMBL/GenBank/DDBJ databases">
        <title>Genome of the entomopathogenic fungus Entomophthora muscae.</title>
        <authorList>
            <person name="Elya C."/>
            <person name="Lovett B.R."/>
            <person name="Lee E."/>
            <person name="Macias A.M."/>
            <person name="Hajek A.E."/>
            <person name="De Bivort B.L."/>
            <person name="Kasson M.T."/>
            <person name="De Fine Licht H.H."/>
            <person name="Stajich J.E."/>
        </authorList>
    </citation>
    <scope>NUCLEOTIDE SEQUENCE</scope>
    <source>
        <strain evidence="1">Berkeley</strain>
    </source>
</reference>
<name>A0ACC2SZ45_9FUNG</name>
<evidence type="ECO:0000313" key="1">
    <source>
        <dbReference type="EMBL" id="KAJ9067526.1"/>
    </source>
</evidence>
<organism evidence="1 2">
    <name type="scientific">Entomophthora muscae</name>
    <dbReference type="NCBI Taxonomy" id="34485"/>
    <lineage>
        <taxon>Eukaryota</taxon>
        <taxon>Fungi</taxon>
        <taxon>Fungi incertae sedis</taxon>
        <taxon>Zoopagomycota</taxon>
        <taxon>Entomophthoromycotina</taxon>
        <taxon>Entomophthoromycetes</taxon>
        <taxon>Entomophthorales</taxon>
        <taxon>Entomophthoraceae</taxon>
        <taxon>Entomophthora</taxon>
    </lineage>
</organism>
<evidence type="ECO:0000313" key="2">
    <source>
        <dbReference type="Proteomes" id="UP001165960"/>
    </source>
</evidence>
<dbReference type="EMBL" id="QTSX02004023">
    <property type="protein sequence ID" value="KAJ9067526.1"/>
    <property type="molecule type" value="Genomic_DNA"/>
</dbReference>
<accession>A0ACC2SZ45</accession>
<comment type="caution">
    <text evidence="1">The sequence shown here is derived from an EMBL/GenBank/DDBJ whole genome shotgun (WGS) entry which is preliminary data.</text>
</comment>
<proteinExistence type="predicted"/>
<protein>
    <submittedName>
        <fullName evidence="1">Dynein heavy chain</fullName>
    </submittedName>
</protein>
<sequence>MRDLKFGVAGLGWHLELINELRETTWASVVPHKIRQHIDKFIQDTQEFPARMRHQPTSTSAKCYTATWTSTHTSG</sequence>